<proteinExistence type="predicted"/>
<organism evidence="1 2">
    <name type="scientific">Glycine soja</name>
    <name type="common">Wild soybean</name>
    <dbReference type="NCBI Taxonomy" id="3848"/>
    <lineage>
        <taxon>Eukaryota</taxon>
        <taxon>Viridiplantae</taxon>
        <taxon>Streptophyta</taxon>
        <taxon>Embryophyta</taxon>
        <taxon>Tracheophyta</taxon>
        <taxon>Spermatophyta</taxon>
        <taxon>Magnoliopsida</taxon>
        <taxon>eudicotyledons</taxon>
        <taxon>Gunneridae</taxon>
        <taxon>Pentapetalae</taxon>
        <taxon>rosids</taxon>
        <taxon>fabids</taxon>
        <taxon>Fabales</taxon>
        <taxon>Fabaceae</taxon>
        <taxon>Papilionoideae</taxon>
        <taxon>50 kb inversion clade</taxon>
        <taxon>NPAAA clade</taxon>
        <taxon>indigoferoid/millettioid clade</taxon>
        <taxon>Phaseoleae</taxon>
        <taxon>Glycine</taxon>
        <taxon>Glycine subgen. Soja</taxon>
    </lineage>
</organism>
<evidence type="ECO:0000313" key="2">
    <source>
        <dbReference type="Proteomes" id="UP000289340"/>
    </source>
</evidence>
<evidence type="ECO:0000313" key="1">
    <source>
        <dbReference type="EMBL" id="RZC15683.1"/>
    </source>
</evidence>
<name>A0A445KXX9_GLYSO</name>
<dbReference type="EMBL" id="QZWG01000004">
    <property type="protein sequence ID" value="RZC15683.1"/>
    <property type="molecule type" value="Genomic_DNA"/>
</dbReference>
<accession>A0A445KXX9</accession>
<comment type="caution">
    <text evidence="1">The sequence shown here is derived from an EMBL/GenBank/DDBJ whole genome shotgun (WGS) entry which is preliminary data.</text>
</comment>
<sequence length="71" mass="8280">LSDKPAKTKAFRSYYSIPKSNISPNFKEKLGLCENQIINFLNKNRQRKKLCLRCGQGFPYLIKIGEKCIER</sequence>
<reference evidence="1 2" key="1">
    <citation type="submission" date="2018-09" db="EMBL/GenBank/DDBJ databases">
        <title>A high-quality reference genome of wild soybean provides a powerful tool to mine soybean genomes.</title>
        <authorList>
            <person name="Xie M."/>
            <person name="Chung C.Y.L."/>
            <person name="Li M.-W."/>
            <person name="Wong F.-L."/>
            <person name="Chan T.-F."/>
            <person name="Lam H.-M."/>
        </authorList>
    </citation>
    <scope>NUCLEOTIDE SEQUENCE [LARGE SCALE GENOMIC DNA]</scope>
    <source>
        <strain evidence="2">cv. W05</strain>
        <tissue evidence="1">Hypocotyl of etiolated seedlings</tissue>
    </source>
</reference>
<dbReference type="AlphaFoldDB" id="A0A445KXX9"/>
<feature type="non-terminal residue" evidence="1">
    <location>
        <position position="1"/>
    </location>
</feature>
<gene>
    <name evidence="1" type="ORF">D0Y65_009155</name>
</gene>
<dbReference type="Proteomes" id="UP000289340">
    <property type="component" value="Chromosome 4"/>
</dbReference>
<protein>
    <submittedName>
        <fullName evidence="1">Uncharacterized protein</fullName>
    </submittedName>
</protein>
<keyword evidence="2" id="KW-1185">Reference proteome</keyword>